<organism evidence="1 2">
    <name type="scientific">Macrostomum lignano</name>
    <dbReference type="NCBI Taxonomy" id="282301"/>
    <lineage>
        <taxon>Eukaryota</taxon>
        <taxon>Metazoa</taxon>
        <taxon>Spiralia</taxon>
        <taxon>Lophotrochozoa</taxon>
        <taxon>Platyhelminthes</taxon>
        <taxon>Rhabditophora</taxon>
        <taxon>Macrostomorpha</taxon>
        <taxon>Macrostomida</taxon>
        <taxon>Macrostomidae</taxon>
        <taxon>Macrostomum</taxon>
    </lineage>
</organism>
<reference evidence="2 3" key="1">
    <citation type="submission" date="2016-11" db="UniProtKB">
        <authorList>
            <consortium name="WormBaseParasite"/>
        </authorList>
    </citation>
    <scope>IDENTIFICATION</scope>
</reference>
<evidence type="ECO:0000313" key="1">
    <source>
        <dbReference type="Proteomes" id="UP000095280"/>
    </source>
</evidence>
<dbReference type="WBParaSite" id="maker-uti_cns_0004129-snap-gene-0.7-mRNA-1">
    <property type="protein sequence ID" value="maker-uti_cns_0004129-snap-gene-0.7-mRNA-1"/>
    <property type="gene ID" value="maker-uti_cns_0004129-snap-gene-0.7"/>
</dbReference>
<evidence type="ECO:0000313" key="2">
    <source>
        <dbReference type="WBParaSite" id="maker-uti_cns_0004129-snap-gene-0.7-mRNA-1"/>
    </source>
</evidence>
<dbReference type="AlphaFoldDB" id="A0A1I8H3N1"/>
<name>A0A1I8H3N1_9PLAT</name>
<protein>
    <submittedName>
        <fullName evidence="2 3">Ricin B-type lectin domain-containing protein</fullName>
    </submittedName>
</protein>
<proteinExistence type="predicted"/>
<evidence type="ECO:0000313" key="3">
    <source>
        <dbReference type="WBParaSite" id="maker-uti_cns_0007597-snap-gene-0.8-mRNA-1"/>
    </source>
</evidence>
<accession>A0A1I8H3N1</accession>
<dbReference type="WBParaSite" id="maker-uti_cns_0007597-snap-gene-0.8-mRNA-1">
    <property type="protein sequence ID" value="maker-uti_cns_0007597-snap-gene-0.8-mRNA-1"/>
    <property type="gene ID" value="maker-uti_cns_0007597-snap-gene-0.8"/>
</dbReference>
<sequence length="449" mass="47621">TICPEISDPWKPVVYVNKCFYRKNDANINITAVTNWSPCGTNGQLFDVKDSDAETQLVKYVNYLSDIGNPIAEFWAQDSRNGSVKCAFRVANNSLVPLSPCDTDGVNARNLFPICQRTLCFPGASPADFVIIQIGSSGLLWYHFNSSQVTKSNSCTGSQMASMESSDAFQHIKDGIVQRGWLGQPVWISSTGGYLPGGLSGCIALTINSTADSISMAASSVDCNSNLRQVCTYGFNNGGSSGGSSQSHGIVTDICPLSSQPPSDAQLVRTVGNLCYYHTGSSKSLSTTTDPNAACDSSGGKYKPALIDADYNKAKNYIFSIMGSVGTSWEAWMWTSNPGESLTSTNGDPITITVSGSGGYYMNRTGSPFKGNSSADRPVICRSDAEVCPSSLNYLNYASSSNSCVALQTTEASQAACATNCNGLGGGSLVQLESQEKYGQVRDVILING</sequence>
<dbReference type="Proteomes" id="UP000095280">
    <property type="component" value="Unplaced"/>
</dbReference>
<keyword evidence="1" id="KW-1185">Reference proteome</keyword>